<keyword evidence="1" id="KW-1133">Transmembrane helix</keyword>
<dbReference type="InterPro" id="IPR024596">
    <property type="entry name" value="RNApol_su_b/EpuA"/>
</dbReference>
<sequence>MANELKRKKETRLTPLGRFIISLFFIVLTAIIGALIGYSIIGQGNPIDVFKVDTWIQLYDVVVNSLF</sequence>
<keyword evidence="1" id="KW-0812">Transmembrane</keyword>
<evidence type="ECO:0000313" key="2">
    <source>
        <dbReference type="EMBL" id="OES44912.1"/>
    </source>
</evidence>
<keyword evidence="1" id="KW-0472">Membrane</keyword>
<dbReference type="RefSeq" id="WP_069938534.1">
    <property type="nucleotide sequence ID" value="NZ_MAMP01000021.1"/>
</dbReference>
<reference evidence="2 3" key="1">
    <citation type="submission" date="2016-06" db="EMBL/GenBank/DDBJ databases">
        <title>Domibacillus iocasae genome sequencing.</title>
        <authorList>
            <person name="Verma A."/>
            <person name="Pal Y."/>
            <person name="Ojha A.K."/>
            <person name="Krishnamurthi S."/>
        </authorList>
    </citation>
    <scope>NUCLEOTIDE SEQUENCE [LARGE SCALE GENOMIC DNA]</scope>
    <source>
        <strain evidence="2 3">DSM 29979</strain>
    </source>
</reference>
<evidence type="ECO:0000313" key="3">
    <source>
        <dbReference type="Proteomes" id="UP000095658"/>
    </source>
</evidence>
<dbReference type="OrthoDB" id="2300232at2"/>
<dbReference type="Pfam" id="PF11772">
    <property type="entry name" value="EpuA"/>
    <property type="match status" value="1"/>
</dbReference>
<protein>
    <recommendedName>
        <fullName evidence="4">DNA-directed RNA polymerase subunit beta</fullName>
    </recommendedName>
</protein>
<name>A0A1E7DPA4_9BACI</name>
<dbReference type="AlphaFoldDB" id="A0A1E7DPA4"/>
<evidence type="ECO:0008006" key="4">
    <source>
        <dbReference type="Google" id="ProtNLM"/>
    </source>
</evidence>
<comment type="caution">
    <text evidence="2">The sequence shown here is derived from an EMBL/GenBank/DDBJ whole genome shotgun (WGS) entry which is preliminary data.</text>
</comment>
<accession>A0A1E7DPA4</accession>
<dbReference type="STRING" id="1714016.BA724_06510"/>
<dbReference type="Proteomes" id="UP000095658">
    <property type="component" value="Unassembled WGS sequence"/>
</dbReference>
<gene>
    <name evidence="2" type="ORF">BA724_06510</name>
</gene>
<evidence type="ECO:0000256" key="1">
    <source>
        <dbReference type="SAM" id="Phobius"/>
    </source>
</evidence>
<feature type="transmembrane region" description="Helical" evidence="1">
    <location>
        <begin position="20"/>
        <end position="41"/>
    </location>
</feature>
<keyword evidence="3" id="KW-1185">Reference proteome</keyword>
<proteinExistence type="predicted"/>
<organism evidence="2 3">
    <name type="scientific">Domibacillus iocasae</name>
    <dbReference type="NCBI Taxonomy" id="1714016"/>
    <lineage>
        <taxon>Bacteria</taxon>
        <taxon>Bacillati</taxon>
        <taxon>Bacillota</taxon>
        <taxon>Bacilli</taxon>
        <taxon>Bacillales</taxon>
        <taxon>Bacillaceae</taxon>
        <taxon>Domibacillus</taxon>
    </lineage>
</organism>
<dbReference type="EMBL" id="MAMP01000021">
    <property type="protein sequence ID" value="OES44912.1"/>
    <property type="molecule type" value="Genomic_DNA"/>
</dbReference>